<dbReference type="CDD" id="cd05380">
    <property type="entry name" value="CAP_euk"/>
    <property type="match status" value="1"/>
</dbReference>
<dbReference type="InterPro" id="IPR035940">
    <property type="entry name" value="CAP_sf"/>
</dbReference>
<evidence type="ECO:0000313" key="6">
    <source>
        <dbReference type="Proteomes" id="UP000829999"/>
    </source>
</evidence>
<dbReference type="Pfam" id="PF00188">
    <property type="entry name" value="CAP"/>
    <property type="match status" value="1"/>
</dbReference>
<comment type="subcellular location">
    <subcellularLocation>
        <location evidence="1">Secreted</location>
    </subcellularLocation>
</comment>
<evidence type="ECO:0000256" key="1">
    <source>
        <dbReference type="ARBA" id="ARBA00004613"/>
    </source>
</evidence>
<dbReference type="PANTHER" id="PTHR10334">
    <property type="entry name" value="CYSTEINE-RICH SECRETORY PROTEIN-RELATED"/>
    <property type="match status" value="1"/>
</dbReference>
<evidence type="ECO:0000256" key="4">
    <source>
        <dbReference type="SAM" id="SignalP"/>
    </source>
</evidence>
<evidence type="ECO:0000259" key="5">
    <source>
        <dbReference type="SMART" id="SM00198"/>
    </source>
</evidence>
<evidence type="ECO:0000256" key="3">
    <source>
        <dbReference type="SAM" id="MobiDB-lite"/>
    </source>
</evidence>
<keyword evidence="2" id="KW-0964">Secreted</keyword>
<keyword evidence="4" id="KW-0732">Signal</keyword>
<dbReference type="Gene3D" id="3.40.33.10">
    <property type="entry name" value="CAP"/>
    <property type="match status" value="1"/>
</dbReference>
<dbReference type="SUPFAM" id="SSF55797">
    <property type="entry name" value="PR-1-like"/>
    <property type="match status" value="1"/>
</dbReference>
<dbReference type="PRINTS" id="PR00838">
    <property type="entry name" value="V5ALLERGEN"/>
</dbReference>
<proteinExistence type="predicted"/>
<feature type="region of interest" description="Disordered" evidence="3">
    <location>
        <begin position="569"/>
        <end position="612"/>
    </location>
</feature>
<dbReference type="AlphaFoldDB" id="A0A9R0EJY9"/>
<feature type="compositionally biased region" description="Low complexity" evidence="3">
    <location>
        <begin position="509"/>
        <end position="520"/>
    </location>
</feature>
<protein>
    <submittedName>
        <fullName evidence="7">Uncharacterized protein LOC118268259</fullName>
    </submittedName>
</protein>
<gene>
    <name evidence="7" type="primary">LOC118268259</name>
</gene>
<reference evidence="7" key="1">
    <citation type="submission" date="2025-08" db="UniProtKB">
        <authorList>
            <consortium name="RefSeq"/>
        </authorList>
    </citation>
    <scope>IDENTIFICATION</scope>
    <source>
        <tissue evidence="7">Whole larval tissue</tissue>
    </source>
</reference>
<dbReference type="Proteomes" id="UP000829999">
    <property type="component" value="Chromosome 29"/>
</dbReference>
<keyword evidence="6" id="KW-1185">Reference proteome</keyword>
<dbReference type="SMART" id="SM00198">
    <property type="entry name" value="SCP"/>
    <property type="match status" value="1"/>
</dbReference>
<feature type="domain" description="SCP" evidence="5">
    <location>
        <begin position="58"/>
        <end position="221"/>
    </location>
</feature>
<name>A0A9R0EJY9_SPOFR</name>
<feature type="chain" id="PRO_5040403449" evidence="4">
    <location>
        <begin position="19"/>
        <end position="655"/>
    </location>
</feature>
<sequence length="655" mass="72618">MLGVVVVLSCVLALGATSSVNYCGAKMCGNTNAHTFCQFPDGPGPHCVGYIEAKLGPDEKTRLLDRLNSRRNEAAGGLRGFPPAGNMLTLRWVEELAREAQRWADQCRPPRAIEEHDACRNLYSLTVGQCVASVVGEAPGLRVESMVDIWNIQSMQYKGNVTFYMPPSNGGKYYGDYAQIIWAKSYMVGCGRSRFMTPWQGRLRSVERLVCNIAPFGPQPSRPLWAPAAPTASCPHRSAPSTKWPNLCDYQRTHNDTEQFDSSTTLEEQLLLNTVLEIEENETLSYLGSIDEIYLTKLAIATMANTYNDWQMDMFTTQAYFNSKQRREVVDILDVIKFHVNDSTVAIVPQVIKTQNSSFVKNTLTDAAKTAVPLQTETTAKVTKTNGTGNELSWIGGPAIYNLDELAGLVANAENMKLIEELLKKQDFYVHANNDINETTSHDETSKVLLNVTQAPNATVVTEAPIIIDDYENSFTVVDPEKVDDVTSLDLDETSKTYFNEFLNSIKLDNSNTSNSETGSGSSGSGSGDVEDDDSEKRPDASNLTDYFYDYPIDPETVRQLQEALEHSEYELEQKKEKQVKVRRDLRDSSENDHHKEKTTTHKNEALSTNDPKDGGPLFSIFNFIPSLSNEYSSSVPSAASHAVPSLVIVLALCL</sequence>
<feature type="region of interest" description="Disordered" evidence="3">
    <location>
        <begin position="508"/>
        <end position="549"/>
    </location>
</feature>
<accession>A0A9R0EJY9</accession>
<dbReference type="InterPro" id="IPR001283">
    <property type="entry name" value="CRISP-related"/>
</dbReference>
<dbReference type="RefSeq" id="XP_035438567.2">
    <property type="nucleotide sequence ID" value="XM_035582674.2"/>
</dbReference>
<organism evidence="6 7">
    <name type="scientific">Spodoptera frugiperda</name>
    <name type="common">Fall armyworm</name>
    <dbReference type="NCBI Taxonomy" id="7108"/>
    <lineage>
        <taxon>Eukaryota</taxon>
        <taxon>Metazoa</taxon>
        <taxon>Ecdysozoa</taxon>
        <taxon>Arthropoda</taxon>
        <taxon>Hexapoda</taxon>
        <taxon>Insecta</taxon>
        <taxon>Pterygota</taxon>
        <taxon>Neoptera</taxon>
        <taxon>Endopterygota</taxon>
        <taxon>Lepidoptera</taxon>
        <taxon>Glossata</taxon>
        <taxon>Ditrysia</taxon>
        <taxon>Noctuoidea</taxon>
        <taxon>Noctuidae</taxon>
        <taxon>Amphipyrinae</taxon>
        <taxon>Spodoptera</taxon>
    </lineage>
</organism>
<feature type="compositionally biased region" description="Basic and acidic residues" evidence="3">
    <location>
        <begin position="569"/>
        <end position="605"/>
    </location>
</feature>
<evidence type="ECO:0000313" key="7">
    <source>
        <dbReference type="RefSeq" id="XP_035438567.2"/>
    </source>
</evidence>
<dbReference type="InterPro" id="IPR014044">
    <property type="entry name" value="CAP_dom"/>
</dbReference>
<evidence type="ECO:0000256" key="2">
    <source>
        <dbReference type="ARBA" id="ARBA00022525"/>
    </source>
</evidence>
<dbReference type="InterPro" id="IPR002413">
    <property type="entry name" value="V5_allergen-like"/>
</dbReference>
<dbReference type="GO" id="GO:0005576">
    <property type="term" value="C:extracellular region"/>
    <property type="evidence" value="ECO:0007669"/>
    <property type="project" value="UniProtKB-SubCell"/>
</dbReference>
<feature type="signal peptide" evidence="4">
    <location>
        <begin position="1"/>
        <end position="18"/>
    </location>
</feature>
<dbReference type="OrthoDB" id="737510at2759"/>
<dbReference type="GeneID" id="118268259"/>